<dbReference type="Proteomes" id="UP000594014">
    <property type="component" value="Chromosome"/>
</dbReference>
<gene>
    <name evidence="1" type="ORF">FRZ06_15370</name>
</gene>
<reference evidence="1" key="1">
    <citation type="submission" date="2019-08" db="EMBL/GenBank/DDBJ databases">
        <title>Genome sequence of Clostridiales bacterium MT110.</title>
        <authorList>
            <person name="Cao J."/>
        </authorList>
    </citation>
    <scope>NUCLEOTIDE SEQUENCE</scope>
    <source>
        <strain evidence="1">MT110</strain>
    </source>
</reference>
<keyword evidence="2" id="KW-1185">Reference proteome</keyword>
<evidence type="ECO:0000313" key="2">
    <source>
        <dbReference type="Proteomes" id="UP000594014"/>
    </source>
</evidence>
<dbReference type="EMBL" id="CP042469">
    <property type="protein sequence ID" value="QOX65965.1"/>
    <property type="molecule type" value="Genomic_DNA"/>
</dbReference>
<evidence type="ECO:0000313" key="1">
    <source>
        <dbReference type="EMBL" id="QOX65965.1"/>
    </source>
</evidence>
<proteinExistence type="predicted"/>
<accession>A0ACD1AHB0</accession>
<protein>
    <submittedName>
        <fullName evidence="1">ABC transporter substrate-binding protein</fullName>
    </submittedName>
</protein>
<name>A0ACD1AHB0_9FIRM</name>
<sequence>MKLKKFLAVILILALAFSAAACGASERSADETAPDTRIFVDSAGREVELPAEIDAIAPSGPLAQIVLYTACPDKLAGIAVAFSDQAKALIDEKYWGMTQFGQFYGKNASLNMEALIAAAPDVIVDIGEAKDTIAQDMDGLQQQLNMPVVFIEATLDTMDEAYEKIGELIGDTGETDQLAQYCKEVSEKAAKVSASVAEEDRLRVYEALGDAGLNTNARGSFHAEVIETAGGINAADLEVVSSGAGSEVSMEQVIGWNPDVILAESEEVYQMILSDKAWSVLDAVKNGRVYKIPASPYSAMANPPSVNRIFGILWLGDILYPDQYGVDISLEMQEFYKLFYHVDVDGAKAAELLGE</sequence>
<organism evidence="1 2">
    <name type="scientific">Anoxybacterium hadale</name>
    <dbReference type="NCBI Taxonomy" id="3408580"/>
    <lineage>
        <taxon>Bacteria</taxon>
        <taxon>Bacillati</taxon>
        <taxon>Bacillota</taxon>
        <taxon>Clostridia</taxon>
        <taxon>Peptostreptococcales</taxon>
        <taxon>Anaerovoracaceae</taxon>
        <taxon>Anoxybacterium</taxon>
    </lineage>
</organism>